<protein>
    <recommendedName>
        <fullName evidence="4">Yip1 domain-containing protein</fullName>
    </recommendedName>
</protein>
<organism evidence="2 3">
    <name type="scientific">Salinisphaera orenii MK-B5</name>
    <dbReference type="NCBI Taxonomy" id="856730"/>
    <lineage>
        <taxon>Bacteria</taxon>
        <taxon>Pseudomonadati</taxon>
        <taxon>Pseudomonadota</taxon>
        <taxon>Gammaproteobacteria</taxon>
        <taxon>Salinisphaerales</taxon>
        <taxon>Salinisphaeraceae</taxon>
        <taxon>Salinisphaera</taxon>
    </lineage>
</organism>
<gene>
    <name evidence="2" type="ORF">SAOR_13560</name>
</gene>
<dbReference type="EMBL" id="AYKH01000040">
    <property type="protein sequence ID" value="ROO25060.1"/>
    <property type="molecule type" value="Genomic_DNA"/>
</dbReference>
<accession>A0A423PHJ6</accession>
<feature type="transmembrane region" description="Helical" evidence="1">
    <location>
        <begin position="82"/>
        <end position="103"/>
    </location>
</feature>
<keyword evidence="1" id="KW-1133">Transmembrane helix</keyword>
<name>A0A423PHJ6_9GAMM</name>
<keyword evidence="1" id="KW-0812">Transmembrane</keyword>
<evidence type="ECO:0000256" key="1">
    <source>
        <dbReference type="SAM" id="Phobius"/>
    </source>
</evidence>
<feature type="transmembrane region" description="Helical" evidence="1">
    <location>
        <begin position="51"/>
        <end position="70"/>
    </location>
</feature>
<evidence type="ECO:0000313" key="2">
    <source>
        <dbReference type="EMBL" id="ROO25060.1"/>
    </source>
</evidence>
<keyword evidence="1" id="KW-0472">Membrane</keyword>
<comment type="caution">
    <text evidence="2">The sequence shown here is derived from an EMBL/GenBank/DDBJ whole genome shotgun (WGS) entry which is preliminary data.</text>
</comment>
<sequence length="176" mass="18861">MVFARRVIELMLLRRGPQDMPGDQTSLAASAAVYCILLVLQVGLITPPGYAVFQAVVATALIALYVRTVLRMRGLGNRFAQTATSLYAAGATLTLIMLAPTHAMTPYLEAIAQANDPQQVPMPPGYVVLAYVAMGVWGLAIYSHIYRHALDSSIWLGVGAALAFEVLLLVVFSVLG</sequence>
<evidence type="ECO:0000313" key="3">
    <source>
        <dbReference type="Proteomes" id="UP000283993"/>
    </source>
</evidence>
<dbReference type="RefSeq" id="WP_185015695.1">
    <property type="nucleotide sequence ID" value="NZ_AYKH01000040.1"/>
</dbReference>
<feature type="transmembrane region" description="Helical" evidence="1">
    <location>
        <begin position="123"/>
        <end position="142"/>
    </location>
</feature>
<dbReference type="AlphaFoldDB" id="A0A423PHJ6"/>
<feature type="transmembrane region" description="Helical" evidence="1">
    <location>
        <begin position="25"/>
        <end position="45"/>
    </location>
</feature>
<keyword evidence="3" id="KW-1185">Reference proteome</keyword>
<proteinExistence type="predicted"/>
<evidence type="ECO:0008006" key="4">
    <source>
        <dbReference type="Google" id="ProtNLM"/>
    </source>
</evidence>
<reference evidence="2 3" key="1">
    <citation type="submission" date="2013-10" db="EMBL/GenBank/DDBJ databases">
        <title>Salinisphaera orenii MK-B5 Genome Sequencing.</title>
        <authorList>
            <person name="Lai Q."/>
            <person name="Li C."/>
            <person name="Shao Z."/>
        </authorList>
    </citation>
    <scope>NUCLEOTIDE SEQUENCE [LARGE SCALE GENOMIC DNA]</scope>
    <source>
        <strain evidence="2 3">MK-B5</strain>
    </source>
</reference>
<feature type="transmembrane region" description="Helical" evidence="1">
    <location>
        <begin position="154"/>
        <end position="175"/>
    </location>
</feature>
<dbReference type="Proteomes" id="UP000283993">
    <property type="component" value="Unassembled WGS sequence"/>
</dbReference>